<proteinExistence type="predicted"/>
<sequence>MTAQRPAIPGLKTELCPVCNELFSRTSAGDLHRVGDYYDHHDPQRPYIPRRCLTPDEIAAKGLVRNAKGVWHWPGSDDWRPTVADLPAAQPDPT</sequence>
<evidence type="ECO:0000313" key="1">
    <source>
        <dbReference type="EMBL" id="CEP26065.1"/>
    </source>
</evidence>
<accession>A0A0B7NQE5</accession>
<dbReference type="EMBL" id="LM676388">
    <property type="protein sequence ID" value="CEP26065.1"/>
    <property type="molecule type" value="Genomic_DNA"/>
</dbReference>
<name>A0A0B7NQE5_PROFF</name>
<reference evidence="1" key="1">
    <citation type="submission" date="2014-08" db="EMBL/GenBank/DDBJ databases">
        <authorList>
            <person name="Falentin Helene"/>
        </authorList>
    </citation>
    <scope>NUCLEOTIDE SEQUENCE</scope>
</reference>
<protein>
    <submittedName>
        <fullName evidence="1">Gp42</fullName>
    </submittedName>
</protein>
<organism evidence="1">
    <name type="scientific">Propionibacterium freudenreichii subsp. freudenreichii</name>
    <dbReference type="NCBI Taxonomy" id="66712"/>
    <lineage>
        <taxon>Bacteria</taxon>
        <taxon>Bacillati</taxon>
        <taxon>Actinomycetota</taxon>
        <taxon>Actinomycetes</taxon>
        <taxon>Propionibacteriales</taxon>
        <taxon>Propionibacteriaceae</taxon>
        <taxon>Propionibacterium</taxon>
    </lineage>
</organism>
<gene>
    <name evidence="1" type="ORF">PFCIRM138_03840</name>
</gene>
<dbReference type="AlphaFoldDB" id="A0A0B7NQE5"/>